<evidence type="ECO:0000256" key="3">
    <source>
        <dbReference type="ARBA" id="ARBA00009640"/>
    </source>
</evidence>
<comment type="pathway">
    <text evidence="2">Cofactor biosynthesis; tetrahydrofolate biosynthesis; 2-amino-4-hydroxy-6-hydroxymethyl-7,8-dihydropteridine diphosphate from 7,8-dihydroneopterin triphosphate: step 4/4.</text>
</comment>
<dbReference type="UniPathway" id="UPA00077">
    <property type="reaction ID" value="UER00154"/>
</dbReference>
<comment type="caution">
    <text evidence="12">The sequence shown here is derived from an EMBL/GenBank/DDBJ whole genome shotgun (WGS) entry which is preliminary data.</text>
</comment>
<dbReference type="EMBL" id="AQHZ01000021">
    <property type="protein sequence ID" value="ENO17957.1"/>
    <property type="molecule type" value="Genomic_DNA"/>
</dbReference>
<dbReference type="EC" id="2.7.6.3" evidence="9"/>
<dbReference type="Pfam" id="PF02152">
    <property type="entry name" value="FolB"/>
    <property type="match status" value="1"/>
</dbReference>
<evidence type="ECO:0000256" key="6">
    <source>
        <dbReference type="ARBA" id="ARBA00022777"/>
    </source>
</evidence>
<dbReference type="RefSeq" id="WP_005963398.1">
    <property type="nucleotide sequence ID" value="NZ_CP040505.1"/>
</dbReference>
<keyword evidence="6" id="KW-0418">Kinase</keyword>
<dbReference type="CDD" id="cd00483">
    <property type="entry name" value="HPPK"/>
    <property type="match status" value="1"/>
</dbReference>
<evidence type="ECO:0000256" key="9">
    <source>
        <dbReference type="RuleBase" id="RU362079"/>
    </source>
</evidence>
<evidence type="ECO:0000256" key="2">
    <source>
        <dbReference type="ARBA" id="ARBA00005051"/>
    </source>
</evidence>
<proteinExistence type="inferred from homology"/>
<evidence type="ECO:0000256" key="4">
    <source>
        <dbReference type="ARBA" id="ARBA00022679"/>
    </source>
</evidence>
<keyword evidence="4" id="KW-0808">Transferase</keyword>
<evidence type="ECO:0000256" key="1">
    <source>
        <dbReference type="ARBA" id="ARBA00000198"/>
    </source>
</evidence>
<keyword evidence="13" id="KW-1185">Reference proteome</keyword>
<evidence type="ECO:0000256" key="10">
    <source>
        <dbReference type="SAM" id="MobiDB-lite"/>
    </source>
</evidence>
<organism evidence="12 13">
    <name type="scientific">Schaalia cardiffensis F0333</name>
    <dbReference type="NCBI Taxonomy" id="888050"/>
    <lineage>
        <taxon>Bacteria</taxon>
        <taxon>Bacillati</taxon>
        <taxon>Actinomycetota</taxon>
        <taxon>Actinomycetes</taxon>
        <taxon>Actinomycetales</taxon>
        <taxon>Actinomycetaceae</taxon>
        <taxon>Schaalia</taxon>
    </lineage>
</organism>
<dbReference type="GO" id="GO:0005524">
    <property type="term" value="F:ATP binding"/>
    <property type="evidence" value="ECO:0007669"/>
    <property type="project" value="UniProtKB-KW"/>
</dbReference>
<feature type="region of interest" description="Disordered" evidence="10">
    <location>
        <begin position="377"/>
        <end position="396"/>
    </location>
</feature>
<dbReference type="SUPFAM" id="SSF55083">
    <property type="entry name" value="6-hydroxymethyl-7,8-dihydropterin pyrophosphokinase, HPPK"/>
    <property type="match status" value="1"/>
</dbReference>
<protein>
    <recommendedName>
        <fullName evidence="9">Bifunctional folate synthesis protein</fullName>
    </recommendedName>
    <domain>
        <recommendedName>
            <fullName evidence="9">Dihydroneopterin aldolase</fullName>
            <shortName evidence="9">DHNA</shortName>
            <ecNumber evidence="9">4.1.2.25</ecNumber>
        </recommendedName>
        <alternativeName>
            <fullName evidence="9">7,8-dihydroneopterin aldolase</fullName>
        </alternativeName>
    </domain>
    <domain>
        <recommendedName>
            <fullName evidence="9">2-amino-4-hydroxy-6-hydroxymethyldihydropteridine pyrophosphokinase</fullName>
            <ecNumber evidence="9">2.7.6.3</ecNumber>
        </recommendedName>
        <alternativeName>
            <fullName evidence="9">6-hydroxymethyl-7,8-dihydropterin pyrophosphokinase</fullName>
            <shortName evidence="9">PPPK</shortName>
        </alternativeName>
        <alternativeName>
            <fullName evidence="9">7,8-dihydro-6-hydroxymethylpterin pyrophosphokinase</fullName>
            <shortName evidence="9">HPPK</shortName>
        </alternativeName>
    </domain>
</protein>
<name>N6X3D5_9ACTO</name>
<dbReference type="Gene3D" id="3.30.1130.10">
    <property type="match status" value="1"/>
</dbReference>
<accession>N6X3D5</accession>
<evidence type="ECO:0000256" key="7">
    <source>
        <dbReference type="ARBA" id="ARBA00022840"/>
    </source>
</evidence>
<comment type="similarity">
    <text evidence="3">In the N-terminal section; belongs to the DHNA family.</text>
</comment>
<dbReference type="InterPro" id="IPR043133">
    <property type="entry name" value="GTP-CH-I_C/QueF"/>
</dbReference>
<dbReference type="InterPro" id="IPR000550">
    <property type="entry name" value="Hppk"/>
</dbReference>
<feature type="domain" description="7,8-dihydro-6-hydroxymethylpterin-pyrophosphokinase" evidence="11">
    <location>
        <begin position="278"/>
        <end position="289"/>
    </location>
</feature>
<dbReference type="InterPro" id="IPR006156">
    <property type="entry name" value="Dihydroneopterin_aldolase"/>
</dbReference>
<evidence type="ECO:0000256" key="8">
    <source>
        <dbReference type="ARBA" id="ARBA00022909"/>
    </source>
</evidence>
<dbReference type="OrthoDB" id="9808041at2"/>
<dbReference type="GO" id="GO:0004150">
    <property type="term" value="F:dihydroneopterin aldolase activity"/>
    <property type="evidence" value="ECO:0007669"/>
    <property type="project" value="UniProtKB-UniRule"/>
</dbReference>
<dbReference type="NCBIfam" id="TIGR00526">
    <property type="entry name" value="folB_dom"/>
    <property type="match status" value="1"/>
</dbReference>
<dbReference type="InterPro" id="IPR035907">
    <property type="entry name" value="Hppk_sf"/>
</dbReference>
<comment type="pathway">
    <text evidence="9">Cofactor biosynthesis; tetrahydrofolate biosynthesis; 2-amino-4-hydroxy-6-hydroxymethyl-7,8-dihydropteridine diphosphate from 7,8-dihydroneopterin triphosphate: step 3/4.</text>
</comment>
<keyword evidence="9 12" id="KW-0456">Lyase</keyword>
<dbReference type="Pfam" id="PF01288">
    <property type="entry name" value="HPPK"/>
    <property type="match status" value="1"/>
</dbReference>
<comment type="function">
    <text evidence="9">Catalyzes the conversion of 7,8-dihydroneopterin to 6-hydroxymethyl-7,8-dihydropterin.</text>
</comment>
<keyword evidence="7" id="KW-0067">ATP-binding</keyword>
<dbReference type="PANTHER" id="PTHR43071">
    <property type="entry name" value="2-AMINO-4-HYDROXY-6-HYDROXYMETHYLDIHYDROPTERIDINE PYROPHOSPHOKINASE"/>
    <property type="match status" value="1"/>
</dbReference>
<dbReference type="CDD" id="cd00534">
    <property type="entry name" value="DHNA_DHNTPE"/>
    <property type="match status" value="1"/>
</dbReference>
<dbReference type="AlphaFoldDB" id="N6X3D5"/>
<evidence type="ECO:0000313" key="12">
    <source>
        <dbReference type="EMBL" id="ENO17957.1"/>
    </source>
</evidence>
<dbReference type="NCBIfam" id="TIGR01498">
    <property type="entry name" value="folK"/>
    <property type="match status" value="1"/>
</dbReference>
<dbReference type="STRING" id="888050.HMPREF9004_1229"/>
<feature type="compositionally biased region" description="Low complexity" evidence="10">
    <location>
        <begin position="140"/>
        <end position="158"/>
    </location>
</feature>
<dbReference type="EC" id="4.1.2.25" evidence="9"/>
<sequence>MSRPLDVITLRGLAAEAIHGVLPDEHLAAQPFVVDLRMWLDASEAARLDEIEETVSYAQIAEEIAAILTGPSVRLLETLGQRIADAVLAHERILGVEVTVHKPQAPIAQTFSDVSVTVRRGQIDAAPALSSQDATFSIDTPASSTTPLPSSPVLSTQPPALPPSSPARGALSEPREEAWDTIEKSDEPAHVVLALGGNIGDAPTRLAAAVEALVDSPEVDVLDVSPLLRTCPVLAEGQEPQADYWNAVVLMETRLDPYEVLELARELEAEAGRVRSEHWGPRTLDVDVIDYEGCTLADGDLILPHPRAATRAFVLAPWLMVDEDAHLGDDSVAELLRCAPDTDGIIDAVDEWLLEPGSVIAESDALLETAHNETPEETHFAETQGGLRASASSTVSSSRLSTTTRLDFMPEELREGLAPSGEGDDLVWRRLWERWSQPMTQDALAAVDPRRKTLLRPAPMANGEAEPATGSAALEKDTRVENTTTQSGNQRAGDAFEAQAPAPTRAPQAPAQTRASQAPAPTRATHRHDRASSWDEAKTRTAQKLPASRVEATAAGEDREANSEGKQPRLRWLPLAAASETRKNRQAKPTETQRPSERASTREEEGATVQEEHRDLPSWDFARGDVRIVDEPTPRTLHVEAEASAAPESTVRRSIMDPELHSQSLRADVADTENTKTGLLRKIVVRPSTTGQIPIFKDRDHR</sequence>
<dbReference type="GO" id="GO:0046654">
    <property type="term" value="P:tetrahydrofolate biosynthetic process"/>
    <property type="evidence" value="ECO:0007669"/>
    <property type="project" value="UniProtKB-UniRule"/>
</dbReference>
<dbReference type="PATRIC" id="fig|888050.3.peg.1170"/>
<feature type="compositionally biased region" description="Low complexity" evidence="10">
    <location>
        <begin position="498"/>
        <end position="522"/>
    </location>
</feature>
<dbReference type="NCBIfam" id="TIGR00525">
    <property type="entry name" value="folB"/>
    <property type="match status" value="1"/>
</dbReference>
<dbReference type="SMART" id="SM00905">
    <property type="entry name" value="FolB"/>
    <property type="match status" value="1"/>
</dbReference>
<comment type="catalytic activity">
    <reaction evidence="1">
        <text>6-hydroxymethyl-7,8-dihydropterin + ATP = (7,8-dihydropterin-6-yl)methyl diphosphate + AMP + H(+)</text>
        <dbReference type="Rhea" id="RHEA:11412"/>
        <dbReference type="ChEBI" id="CHEBI:15378"/>
        <dbReference type="ChEBI" id="CHEBI:30616"/>
        <dbReference type="ChEBI" id="CHEBI:44841"/>
        <dbReference type="ChEBI" id="CHEBI:72950"/>
        <dbReference type="ChEBI" id="CHEBI:456215"/>
        <dbReference type="EC" id="2.7.6.3"/>
    </reaction>
</comment>
<feature type="compositionally biased region" description="Basic and acidic residues" evidence="10">
    <location>
        <begin position="556"/>
        <end position="567"/>
    </location>
</feature>
<dbReference type="GO" id="GO:0003848">
    <property type="term" value="F:2-amino-4-hydroxy-6-hydroxymethyldihydropteridine diphosphokinase activity"/>
    <property type="evidence" value="ECO:0007669"/>
    <property type="project" value="UniProtKB-EC"/>
</dbReference>
<comment type="similarity">
    <text evidence="9">Belongs to the DHNA family.</text>
</comment>
<keyword evidence="5" id="KW-0547">Nucleotide-binding</keyword>
<dbReference type="HOGENOM" id="CLU_398302_0_0_11"/>
<dbReference type="PANTHER" id="PTHR43071:SF1">
    <property type="entry name" value="2-AMINO-4-HYDROXY-6-HYDROXYMETHYLDIHYDROPTERIDINE PYROPHOSPHOKINASE"/>
    <property type="match status" value="1"/>
</dbReference>
<evidence type="ECO:0000313" key="13">
    <source>
        <dbReference type="Proteomes" id="UP000013015"/>
    </source>
</evidence>
<gene>
    <name evidence="12" type="primary">folB2</name>
    <name evidence="12" type="ORF">HMPREF9004_1229</name>
</gene>
<comment type="catalytic activity">
    <reaction evidence="9">
        <text>7,8-dihydroneopterin = 6-hydroxymethyl-7,8-dihydropterin + glycolaldehyde</text>
        <dbReference type="Rhea" id="RHEA:10540"/>
        <dbReference type="ChEBI" id="CHEBI:17001"/>
        <dbReference type="ChEBI" id="CHEBI:17071"/>
        <dbReference type="ChEBI" id="CHEBI:44841"/>
        <dbReference type="EC" id="4.1.2.25"/>
    </reaction>
</comment>
<feature type="compositionally biased region" description="Basic and acidic residues" evidence="10">
    <location>
        <begin position="594"/>
        <end position="618"/>
    </location>
</feature>
<dbReference type="PROSITE" id="PS00794">
    <property type="entry name" value="HPPK"/>
    <property type="match status" value="1"/>
</dbReference>
<keyword evidence="8 9" id="KW-0289">Folate biosynthesis</keyword>
<dbReference type="GO" id="GO:0046656">
    <property type="term" value="P:folic acid biosynthetic process"/>
    <property type="evidence" value="ECO:0007669"/>
    <property type="project" value="UniProtKB-UniRule"/>
</dbReference>
<dbReference type="eggNOG" id="COG1539">
    <property type="taxonomic scope" value="Bacteria"/>
</dbReference>
<evidence type="ECO:0000256" key="5">
    <source>
        <dbReference type="ARBA" id="ARBA00022741"/>
    </source>
</evidence>
<feature type="compositionally biased region" description="Polar residues" evidence="10">
    <location>
        <begin position="481"/>
        <end position="490"/>
    </location>
</feature>
<feature type="compositionally biased region" description="Low complexity" evidence="10">
    <location>
        <begin position="387"/>
        <end position="396"/>
    </location>
</feature>
<feature type="region of interest" description="Disordered" evidence="10">
    <location>
        <begin position="134"/>
        <end position="175"/>
    </location>
</feature>
<dbReference type="Gene3D" id="3.30.70.560">
    <property type="entry name" value="7,8-Dihydro-6-hydroxymethylpterin-pyrophosphokinase HPPK"/>
    <property type="match status" value="1"/>
</dbReference>
<dbReference type="InterPro" id="IPR006157">
    <property type="entry name" value="FolB_dom"/>
</dbReference>
<evidence type="ECO:0000259" key="11">
    <source>
        <dbReference type="PROSITE" id="PS00794"/>
    </source>
</evidence>
<reference evidence="12 13" key="1">
    <citation type="submission" date="2013-03" db="EMBL/GenBank/DDBJ databases">
        <title>Reference genome for the Human Microbiome Project.</title>
        <authorList>
            <person name="Aqrawi P."/>
            <person name="Ayvaz T."/>
            <person name="Bess C."/>
            <person name="Blankenburg K."/>
            <person name="Coyle M."/>
            <person name="Deng J."/>
            <person name="Forbes L."/>
            <person name="Fowler G."/>
            <person name="Francisco L."/>
            <person name="Fu Q."/>
            <person name="Gibbs R."/>
            <person name="Gross S."/>
            <person name="Gubbala S."/>
            <person name="Hale W."/>
            <person name="Hemphill L."/>
            <person name="Highlander S."/>
            <person name="Hirani K."/>
            <person name="Jackson L."/>
            <person name="Jakkamsetti A."/>
            <person name="Javaid M."/>
            <person name="Jayaseelan J.C."/>
            <person name="Jiang H."/>
            <person name="Joshi V."/>
            <person name="Korchina V."/>
            <person name="Kovar C."/>
            <person name="Lara F."/>
            <person name="Lee S."/>
            <person name="Liu Y."/>
            <person name="Mata R."/>
            <person name="Mathew T."/>
            <person name="Munidasa M."/>
            <person name="Muzny D."/>
            <person name="Nazareth L."/>
            <person name="Ngo R."/>
            <person name="Nguyen L."/>
            <person name="Nguyen N."/>
            <person name="Okwuonu G."/>
            <person name="Ongeri F."/>
            <person name="Palculict T."/>
            <person name="Patil S."/>
            <person name="Petrosino J."/>
            <person name="Pham C."/>
            <person name="Pham P."/>
            <person name="Pu L.-L."/>
            <person name="Qin X."/>
            <person name="Qu J."/>
            <person name="Reid J."/>
            <person name="Ross M."/>
            <person name="Ruth R."/>
            <person name="Saada N."/>
            <person name="San Lucas F."/>
            <person name="Santibanez J."/>
            <person name="Shang Y."/>
            <person name="Simmons D."/>
            <person name="Song X.-Z."/>
            <person name="Tang L.-Y."/>
            <person name="Thornton R."/>
            <person name="Warren J."/>
            <person name="Weissenberger G."/>
            <person name="Wilczek-Boney K."/>
            <person name="Worley K."/>
            <person name="Youmans B."/>
            <person name="Zhang J."/>
            <person name="Zhang L."/>
            <person name="Zhao Z."/>
            <person name="Zhou C."/>
            <person name="Zhu D."/>
            <person name="Zhu Y."/>
        </authorList>
    </citation>
    <scope>NUCLEOTIDE SEQUENCE [LARGE SCALE GENOMIC DNA]</scope>
    <source>
        <strain evidence="12 13">F0333</strain>
    </source>
</reference>
<dbReference type="GO" id="GO:0016301">
    <property type="term" value="F:kinase activity"/>
    <property type="evidence" value="ECO:0007669"/>
    <property type="project" value="UniProtKB-KW"/>
</dbReference>
<feature type="region of interest" description="Disordered" evidence="10">
    <location>
        <begin position="456"/>
        <end position="618"/>
    </location>
</feature>
<dbReference type="eggNOG" id="COG0801">
    <property type="taxonomic scope" value="Bacteria"/>
</dbReference>
<dbReference type="SUPFAM" id="SSF55620">
    <property type="entry name" value="Tetrahydrobiopterin biosynthesis enzymes-like"/>
    <property type="match status" value="1"/>
</dbReference>
<feature type="compositionally biased region" description="Basic and acidic residues" evidence="10">
    <location>
        <begin position="530"/>
        <end position="539"/>
    </location>
</feature>
<dbReference type="Proteomes" id="UP000013015">
    <property type="component" value="Unassembled WGS sequence"/>
</dbReference>